<dbReference type="PANTHER" id="PTHR42663">
    <property type="entry name" value="HYDROLASE C777.06C-RELATED-RELATED"/>
    <property type="match status" value="1"/>
</dbReference>
<reference evidence="2 3" key="1">
    <citation type="submission" date="2024-10" db="EMBL/GenBank/DDBJ databases">
        <title>Updated reference genomes for cyclostephanoid diatoms.</title>
        <authorList>
            <person name="Roberts W.R."/>
            <person name="Alverson A.J."/>
        </authorList>
    </citation>
    <scope>NUCLEOTIDE SEQUENCE [LARGE SCALE GENOMIC DNA]</scope>
    <source>
        <strain evidence="2 3">AJA276-08</strain>
    </source>
</reference>
<keyword evidence="3" id="KW-1185">Reference proteome</keyword>
<evidence type="ECO:0000259" key="1">
    <source>
        <dbReference type="Pfam" id="PF12706"/>
    </source>
</evidence>
<feature type="domain" description="Metallo-beta-lactamase" evidence="1">
    <location>
        <begin position="62"/>
        <end position="283"/>
    </location>
</feature>
<dbReference type="Gene3D" id="3.60.15.10">
    <property type="entry name" value="Ribonuclease Z/Hydroxyacylglutathione hydrolase-like"/>
    <property type="match status" value="1"/>
</dbReference>
<protein>
    <recommendedName>
        <fullName evidence="1">Metallo-beta-lactamase domain-containing protein</fullName>
    </recommendedName>
</protein>
<dbReference type="InterPro" id="IPR036866">
    <property type="entry name" value="RibonucZ/Hydroxyglut_hydro"/>
</dbReference>
<sequence length="319" mass="35704">MKQNCIVSSLATRGDPRFNKDYRGNPSLMIIHQNSDTGREELSDDGIVHIKASQKGESHRKTVVIDVGKTFTENALRWMPSHGLTAIDAVVLSHEHMDAIGGLDDLRGFQALHTRNAQTGLPEQTPISVHLSETCLAALKSQFFYLFPKTSLFAGESVSPDGTRVHRHVSKLDFCVVQSFQPFLAAGLRMIPLPVMHGEDLIANGYAFSLDGSNNKKTNVVYLSDISRMPIETENFIMEKLPPTDVLVVDALSLDGLDHHTHYNLRQAVELVRRLKPRRTFLVGMSCDRFLPHDDMNRELKALDVDIEFAFDGLLVETR</sequence>
<evidence type="ECO:0000313" key="2">
    <source>
        <dbReference type="EMBL" id="KAL3761674.1"/>
    </source>
</evidence>
<comment type="caution">
    <text evidence="2">The sequence shown here is derived from an EMBL/GenBank/DDBJ whole genome shotgun (WGS) entry which is preliminary data.</text>
</comment>
<accession>A0ABD3MCE4</accession>
<organism evidence="2 3">
    <name type="scientific">Stephanodiscus triporus</name>
    <dbReference type="NCBI Taxonomy" id="2934178"/>
    <lineage>
        <taxon>Eukaryota</taxon>
        <taxon>Sar</taxon>
        <taxon>Stramenopiles</taxon>
        <taxon>Ochrophyta</taxon>
        <taxon>Bacillariophyta</taxon>
        <taxon>Coscinodiscophyceae</taxon>
        <taxon>Thalassiosirophycidae</taxon>
        <taxon>Stephanodiscales</taxon>
        <taxon>Stephanodiscaceae</taxon>
        <taxon>Stephanodiscus</taxon>
    </lineage>
</organism>
<dbReference type="AlphaFoldDB" id="A0ABD3MCE4"/>
<dbReference type="CDD" id="cd16279">
    <property type="entry name" value="metallo-hydrolase-like_MBL-fold"/>
    <property type="match status" value="1"/>
</dbReference>
<dbReference type="EMBL" id="JALLAZ020001847">
    <property type="protein sequence ID" value="KAL3761674.1"/>
    <property type="molecule type" value="Genomic_DNA"/>
</dbReference>
<proteinExistence type="predicted"/>
<evidence type="ECO:0000313" key="3">
    <source>
        <dbReference type="Proteomes" id="UP001530315"/>
    </source>
</evidence>
<dbReference type="InterPro" id="IPR001279">
    <property type="entry name" value="Metallo-B-lactamas"/>
</dbReference>
<name>A0ABD3MCE4_9STRA</name>
<dbReference type="PANTHER" id="PTHR42663:SF6">
    <property type="entry name" value="HYDROLASE C777.06C-RELATED"/>
    <property type="match status" value="1"/>
</dbReference>
<dbReference type="Proteomes" id="UP001530315">
    <property type="component" value="Unassembled WGS sequence"/>
</dbReference>
<gene>
    <name evidence="2" type="ORF">ACHAW5_002654</name>
</gene>
<dbReference type="SUPFAM" id="SSF56281">
    <property type="entry name" value="Metallo-hydrolase/oxidoreductase"/>
    <property type="match status" value="1"/>
</dbReference>
<dbReference type="Pfam" id="PF12706">
    <property type="entry name" value="Lactamase_B_2"/>
    <property type="match status" value="1"/>
</dbReference>